<proteinExistence type="predicted"/>
<name>A0A6I9W0L6_9HYME</name>
<keyword evidence="1" id="KW-1185">Reference proteome</keyword>
<dbReference type="AlphaFoldDB" id="A0A6I9W0L6"/>
<evidence type="ECO:0000313" key="2">
    <source>
        <dbReference type="RefSeq" id="XP_011633211.1"/>
    </source>
</evidence>
<evidence type="ECO:0000313" key="1">
    <source>
        <dbReference type="Proteomes" id="UP000504615"/>
    </source>
</evidence>
<dbReference type="Proteomes" id="UP000504615">
    <property type="component" value="Unplaced"/>
</dbReference>
<dbReference type="GeneID" id="105424607"/>
<protein>
    <submittedName>
        <fullName evidence="2">Uncharacterized protein LOC105424607 isoform X2</fullName>
    </submittedName>
</protein>
<reference evidence="2" key="1">
    <citation type="submission" date="2025-08" db="UniProtKB">
        <authorList>
            <consortium name="RefSeq"/>
        </authorList>
    </citation>
    <scope>IDENTIFICATION</scope>
</reference>
<sequence>MGIGASRGFGSLRAASATFGGFWFLPRPPKRCQRVRRPAAQQACALSRFFVPFLAYQKHESDRPRIYPWCSTARRYNAVRISSAEIRAALALVRVPPRHTAQPSGAPTSPSS</sequence>
<gene>
    <name evidence="2" type="primary">LOC105424607</name>
</gene>
<accession>A0A6I9W0L6</accession>
<dbReference type="RefSeq" id="XP_011633211.1">
    <property type="nucleotide sequence ID" value="XM_011634909.2"/>
</dbReference>
<organism evidence="1 2">
    <name type="scientific">Pogonomyrmex barbatus</name>
    <name type="common">red harvester ant</name>
    <dbReference type="NCBI Taxonomy" id="144034"/>
    <lineage>
        <taxon>Eukaryota</taxon>
        <taxon>Metazoa</taxon>
        <taxon>Ecdysozoa</taxon>
        <taxon>Arthropoda</taxon>
        <taxon>Hexapoda</taxon>
        <taxon>Insecta</taxon>
        <taxon>Pterygota</taxon>
        <taxon>Neoptera</taxon>
        <taxon>Endopterygota</taxon>
        <taxon>Hymenoptera</taxon>
        <taxon>Apocrita</taxon>
        <taxon>Aculeata</taxon>
        <taxon>Formicoidea</taxon>
        <taxon>Formicidae</taxon>
        <taxon>Myrmicinae</taxon>
        <taxon>Pogonomyrmex</taxon>
    </lineage>
</organism>